<dbReference type="AlphaFoldDB" id="A0AA86VPS4"/>
<proteinExistence type="predicted"/>
<accession>A0AA86VPS4</accession>
<protein>
    <recommendedName>
        <fullName evidence="4">Disease resistance R13L4/SHOC-2-like LRR domain-containing protein</fullName>
    </recommendedName>
</protein>
<sequence>MAIRTNPTQAVSLLLKSMRKVEKDEDLNDLKSDLIKIEDLFAKVKRNEEELLDTLATLNGYLHSSDRMKLRKKKEDIRKRIGDLTKNLLPDDAPRSNKGFPQSSSKTFQNEKLNKRKVDHRALFWSQLQDLEMLRADYNYLFDPCTRQCFHSLSLFPENAVIRKWNTIYWWFGIGFIKRMQKEGEQVFDELLKGNLIVPHGNGNCPIVKKFEVNPSIRHKFLSPLLQNENQLCGIYSQMITSSHHENHAEHVSKLGCLALDQRKVKLSAVNGFKSNHWRSVFNVGASYLNFGPQWLAKMEKLEVLHLGRWQDSALHHIEVESEEFLKELRDQKSLKYLNLRGISRIYNLPPTIVKLERLEILDLKACHNLETLPNDIAPLKNLRHLDLSQCYLLERMPNGIEKLTNLQVLKGFVIGSARMTPCRLSDLSNLKKLERLSIHIGIEAMIQEHKFESLKELLELKHLKISWGVFGTKHSDIQILFPSSLVKLHLEGFPGQKLPEWLKPSKLHERLNELYIIGGKLESIDHGENNKHWPMEIVRLKYLNRLNVDETKLKVWFPALNYAEIRKVQNHSYFEWSNIS</sequence>
<dbReference type="PANTHER" id="PTHR47186:SF45">
    <property type="entry name" value="DISEASE RESISTANCE RPP13-LIKE PROTEIN 1"/>
    <property type="match status" value="1"/>
</dbReference>
<keyword evidence="6" id="KW-1185">Reference proteome</keyword>
<evidence type="ECO:0000256" key="3">
    <source>
        <dbReference type="SAM" id="MobiDB-lite"/>
    </source>
</evidence>
<dbReference type="SUPFAM" id="SSF52058">
    <property type="entry name" value="L domain-like"/>
    <property type="match status" value="1"/>
</dbReference>
<dbReference type="Gene3D" id="3.80.10.10">
    <property type="entry name" value="Ribonuclease Inhibitor"/>
    <property type="match status" value="1"/>
</dbReference>
<evidence type="ECO:0000313" key="6">
    <source>
        <dbReference type="Proteomes" id="UP001189624"/>
    </source>
</evidence>
<reference evidence="5" key="1">
    <citation type="submission" date="2023-10" db="EMBL/GenBank/DDBJ databases">
        <authorList>
            <person name="Domelevo Entfellner J.-B."/>
        </authorList>
    </citation>
    <scope>NUCLEOTIDE SEQUENCE</scope>
</reference>
<dbReference type="Gramene" id="rna-AYBTSS11_LOCUS20164">
    <property type="protein sequence ID" value="CAJ1964166.1"/>
    <property type="gene ID" value="gene-AYBTSS11_LOCUS20164"/>
</dbReference>
<dbReference type="PANTHER" id="PTHR47186">
    <property type="entry name" value="LEUCINE-RICH REPEAT-CONTAINING PROTEIN 57"/>
    <property type="match status" value="1"/>
</dbReference>
<feature type="compositionally biased region" description="Polar residues" evidence="3">
    <location>
        <begin position="99"/>
        <end position="108"/>
    </location>
</feature>
<dbReference type="InterPro" id="IPR055414">
    <property type="entry name" value="LRR_R13L4/SHOC2-like"/>
</dbReference>
<dbReference type="Proteomes" id="UP001189624">
    <property type="component" value="Chromosome 6"/>
</dbReference>
<evidence type="ECO:0000256" key="1">
    <source>
        <dbReference type="ARBA" id="ARBA00022737"/>
    </source>
</evidence>
<feature type="region of interest" description="Disordered" evidence="3">
    <location>
        <begin position="87"/>
        <end position="108"/>
    </location>
</feature>
<name>A0AA86VPS4_9FABA</name>
<gene>
    <name evidence="5" type="ORF">AYBTSS11_LOCUS20164</name>
</gene>
<organism evidence="5 6">
    <name type="scientific">Sphenostylis stenocarpa</name>
    <dbReference type="NCBI Taxonomy" id="92480"/>
    <lineage>
        <taxon>Eukaryota</taxon>
        <taxon>Viridiplantae</taxon>
        <taxon>Streptophyta</taxon>
        <taxon>Embryophyta</taxon>
        <taxon>Tracheophyta</taxon>
        <taxon>Spermatophyta</taxon>
        <taxon>Magnoliopsida</taxon>
        <taxon>eudicotyledons</taxon>
        <taxon>Gunneridae</taxon>
        <taxon>Pentapetalae</taxon>
        <taxon>rosids</taxon>
        <taxon>fabids</taxon>
        <taxon>Fabales</taxon>
        <taxon>Fabaceae</taxon>
        <taxon>Papilionoideae</taxon>
        <taxon>50 kb inversion clade</taxon>
        <taxon>NPAAA clade</taxon>
        <taxon>indigoferoid/millettioid clade</taxon>
        <taxon>Phaseoleae</taxon>
        <taxon>Sphenostylis</taxon>
    </lineage>
</organism>
<keyword evidence="2" id="KW-0175">Coiled coil</keyword>
<dbReference type="EMBL" id="OY731403">
    <property type="protein sequence ID" value="CAJ1964166.1"/>
    <property type="molecule type" value="Genomic_DNA"/>
</dbReference>
<evidence type="ECO:0000313" key="5">
    <source>
        <dbReference type="EMBL" id="CAJ1964166.1"/>
    </source>
</evidence>
<feature type="coiled-coil region" evidence="2">
    <location>
        <begin position="27"/>
        <end position="87"/>
    </location>
</feature>
<feature type="domain" description="Disease resistance R13L4/SHOC-2-like LRR" evidence="4">
    <location>
        <begin position="296"/>
        <end position="517"/>
    </location>
</feature>
<evidence type="ECO:0000259" key="4">
    <source>
        <dbReference type="Pfam" id="PF23598"/>
    </source>
</evidence>
<dbReference type="InterPro" id="IPR032675">
    <property type="entry name" value="LRR_dom_sf"/>
</dbReference>
<keyword evidence="1" id="KW-0677">Repeat</keyword>
<evidence type="ECO:0000256" key="2">
    <source>
        <dbReference type="SAM" id="Coils"/>
    </source>
</evidence>
<dbReference type="Pfam" id="PF23598">
    <property type="entry name" value="LRR_14"/>
    <property type="match status" value="1"/>
</dbReference>